<dbReference type="Proteomes" id="UP000188268">
    <property type="component" value="Unassembled WGS sequence"/>
</dbReference>
<name>A0A1R3JYH4_COCAP</name>
<proteinExistence type="predicted"/>
<evidence type="ECO:0000313" key="1">
    <source>
        <dbReference type="EMBL" id="OMO99865.1"/>
    </source>
</evidence>
<gene>
    <name evidence="1" type="ORF">CCACVL1_03568</name>
</gene>
<reference evidence="1 2" key="1">
    <citation type="submission" date="2013-09" db="EMBL/GenBank/DDBJ databases">
        <title>Corchorus capsularis genome sequencing.</title>
        <authorList>
            <person name="Alam M."/>
            <person name="Haque M.S."/>
            <person name="Islam M.S."/>
            <person name="Emdad E.M."/>
            <person name="Islam M.M."/>
            <person name="Ahmed B."/>
            <person name="Halim A."/>
            <person name="Hossen Q.M.M."/>
            <person name="Hossain M.Z."/>
            <person name="Ahmed R."/>
            <person name="Khan M.M."/>
            <person name="Islam R."/>
            <person name="Rashid M.M."/>
            <person name="Khan S.A."/>
            <person name="Rahman M.S."/>
            <person name="Alam M."/>
        </authorList>
    </citation>
    <scope>NUCLEOTIDE SEQUENCE [LARGE SCALE GENOMIC DNA]</scope>
    <source>
        <strain evidence="2">cv. CVL-1</strain>
        <tissue evidence="1">Whole seedling</tissue>
    </source>
</reference>
<protein>
    <submittedName>
        <fullName evidence="1">Uncharacterized protein</fullName>
    </submittedName>
</protein>
<accession>A0A1R3JYH4</accession>
<dbReference type="AlphaFoldDB" id="A0A1R3JYH4"/>
<keyword evidence="2" id="KW-1185">Reference proteome</keyword>
<organism evidence="1 2">
    <name type="scientific">Corchorus capsularis</name>
    <name type="common">Jute</name>
    <dbReference type="NCBI Taxonomy" id="210143"/>
    <lineage>
        <taxon>Eukaryota</taxon>
        <taxon>Viridiplantae</taxon>
        <taxon>Streptophyta</taxon>
        <taxon>Embryophyta</taxon>
        <taxon>Tracheophyta</taxon>
        <taxon>Spermatophyta</taxon>
        <taxon>Magnoliopsida</taxon>
        <taxon>eudicotyledons</taxon>
        <taxon>Gunneridae</taxon>
        <taxon>Pentapetalae</taxon>
        <taxon>rosids</taxon>
        <taxon>malvids</taxon>
        <taxon>Malvales</taxon>
        <taxon>Malvaceae</taxon>
        <taxon>Grewioideae</taxon>
        <taxon>Apeibeae</taxon>
        <taxon>Corchorus</taxon>
    </lineage>
</organism>
<comment type="caution">
    <text evidence="1">The sequence shown here is derived from an EMBL/GenBank/DDBJ whole genome shotgun (WGS) entry which is preliminary data.</text>
</comment>
<sequence>MFRDLVRSYQIEDRREFVDPGFCRRTPSSNHWSTSASTSTAVNGTSGGFRLFYQTALGLTILIEYRPTEGSPVESPENVGGFLCDWKAWCGSLLDSSQPKFPRSGIGFLYKMSPKA</sequence>
<dbReference type="EMBL" id="AWWV01006763">
    <property type="protein sequence ID" value="OMO99865.1"/>
    <property type="molecule type" value="Genomic_DNA"/>
</dbReference>
<evidence type="ECO:0000313" key="2">
    <source>
        <dbReference type="Proteomes" id="UP000188268"/>
    </source>
</evidence>
<dbReference type="Gramene" id="OMO99865">
    <property type="protein sequence ID" value="OMO99865"/>
    <property type="gene ID" value="CCACVL1_03568"/>
</dbReference>